<evidence type="ECO:0000313" key="2">
    <source>
        <dbReference type="EMBL" id="CCG39636.1"/>
    </source>
</evidence>
<dbReference type="Proteomes" id="UP000004169">
    <property type="component" value="Unassembled WGS sequence"/>
</dbReference>
<feature type="compositionally biased region" description="Basic and acidic residues" evidence="1">
    <location>
        <begin position="106"/>
        <end position="119"/>
    </location>
</feature>
<comment type="caution">
    <text evidence="2">The sequence shown here is derived from an EMBL/GenBank/DDBJ whole genome shotgun (WGS) entry which is preliminary data.</text>
</comment>
<keyword evidence="2" id="KW-0131">Cell cycle</keyword>
<sequence length="132" mass="14612">MRDSELDPRQAEPVMRAEPDMRTEPSLNRPMSGRYADEMEPDMGSLHRAVSEIAETSINQPQQPAPHAEPHRAGSLLNRLVNRGRHAISPASAPAPRAPEAPAPRMEARREPTAPRSGEDLDIPAFLRRQAN</sequence>
<dbReference type="RefSeq" id="WP_002725245.1">
    <property type="nucleotide sequence ID" value="NZ_CAHP01000001.1"/>
</dbReference>
<dbReference type="EMBL" id="CAHP01000001">
    <property type="protein sequence ID" value="CCG39636.1"/>
    <property type="molecule type" value="Genomic_DNA"/>
</dbReference>
<name>H8FMP8_MAGML</name>
<feature type="region of interest" description="Disordered" evidence="1">
    <location>
        <begin position="1"/>
        <end position="39"/>
    </location>
</feature>
<keyword evidence="2" id="KW-0132">Cell division</keyword>
<accession>H8FMP8</accession>
<dbReference type="STRING" id="1150626.PHAMO_10061"/>
<feature type="region of interest" description="Disordered" evidence="1">
    <location>
        <begin position="56"/>
        <end position="132"/>
    </location>
</feature>
<dbReference type="GO" id="GO:0051301">
    <property type="term" value="P:cell division"/>
    <property type="evidence" value="ECO:0007669"/>
    <property type="project" value="UniProtKB-KW"/>
</dbReference>
<gene>
    <name evidence="2" type="ORF">PHAMO_10061</name>
</gene>
<keyword evidence="3" id="KW-1185">Reference proteome</keyword>
<organism evidence="2 3">
    <name type="scientific">Magnetospirillum molischianum DSM 120</name>
    <dbReference type="NCBI Taxonomy" id="1150626"/>
    <lineage>
        <taxon>Bacteria</taxon>
        <taxon>Pseudomonadati</taxon>
        <taxon>Pseudomonadota</taxon>
        <taxon>Alphaproteobacteria</taxon>
        <taxon>Rhodospirillales</taxon>
        <taxon>Rhodospirillaceae</taxon>
        <taxon>Magnetospirillum</taxon>
    </lineage>
</organism>
<proteinExistence type="predicted"/>
<dbReference type="eggNOG" id="COG0206">
    <property type="taxonomic scope" value="Bacteria"/>
</dbReference>
<evidence type="ECO:0000313" key="3">
    <source>
        <dbReference type="Proteomes" id="UP000004169"/>
    </source>
</evidence>
<evidence type="ECO:0000256" key="1">
    <source>
        <dbReference type="SAM" id="MobiDB-lite"/>
    </source>
</evidence>
<dbReference type="AlphaFoldDB" id="H8FMP8"/>
<reference evidence="2 3" key="1">
    <citation type="journal article" date="2012" name="J. Bacteriol.">
        <title>Draft Genome Sequence of the Purple Photosynthetic Bacterium Phaeospirillum molischianum DSM120, a Particularly Versatile Bacterium.</title>
        <authorList>
            <person name="Duquesne K."/>
            <person name="Prima V."/>
            <person name="Ji B."/>
            <person name="Rouy Z."/>
            <person name="Medigue C."/>
            <person name="Talla E."/>
            <person name="Sturgis J.N."/>
        </authorList>
    </citation>
    <scope>NUCLEOTIDE SEQUENCE [LARGE SCALE GENOMIC DNA]</scope>
    <source>
        <strain evidence="3">DSM120</strain>
    </source>
</reference>
<protein>
    <submittedName>
        <fullName evidence="2">Cell division protein ftsZ</fullName>
    </submittedName>
</protein>
<feature type="compositionally biased region" description="Basic and acidic residues" evidence="1">
    <location>
        <begin position="1"/>
        <end position="23"/>
    </location>
</feature>